<evidence type="ECO:0000313" key="2">
    <source>
        <dbReference type="Proteomes" id="UP001291623"/>
    </source>
</evidence>
<sequence length="307" mass="34589">MASQGSKSLATHMGCPWAILHTHGTPNGSGVGDIQVDPKIDAIVGVSGSQFDWTMWGLVAVSGGFRKSYAKAFCMDVTSVLRVMLMIRTWRFGGVKVQHNNVLLNSSQFKVKTNNIINLRPKTNNIGHTRNIMVFSPHSRKINTVEVNRDCDNTLLFAYAKQDRSSFSKFTTLKSCSRLRGPELKIQATVDLSAASIRGVPGMLRGGVNGWESVFDVGKVTKRNRNSEVLAKKANHYHLISRVNTIFKGIKLDWNMFELGKVFQLKNQDMVLQLKKGRTTILSIGSIIWWHIFEQNEERKAKKRRKR</sequence>
<organism evidence="1 2">
    <name type="scientific">Anisodus tanguticus</name>
    <dbReference type="NCBI Taxonomy" id="243964"/>
    <lineage>
        <taxon>Eukaryota</taxon>
        <taxon>Viridiplantae</taxon>
        <taxon>Streptophyta</taxon>
        <taxon>Embryophyta</taxon>
        <taxon>Tracheophyta</taxon>
        <taxon>Spermatophyta</taxon>
        <taxon>Magnoliopsida</taxon>
        <taxon>eudicotyledons</taxon>
        <taxon>Gunneridae</taxon>
        <taxon>Pentapetalae</taxon>
        <taxon>asterids</taxon>
        <taxon>lamiids</taxon>
        <taxon>Solanales</taxon>
        <taxon>Solanaceae</taxon>
        <taxon>Solanoideae</taxon>
        <taxon>Hyoscyameae</taxon>
        <taxon>Anisodus</taxon>
    </lineage>
</organism>
<dbReference type="AlphaFoldDB" id="A0AAE1SXW3"/>
<accession>A0AAE1SXW3</accession>
<name>A0AAE1SXW3_9SOLA</name>
<gene>
    <name evidence="1" type="ORF">RND71_003428</name>
</gene>
<evidence type="ECO:0000313" key="1">
    <source>
        <dbReference type="EMBL" id="KAK4377132.1"/>
    </source>
</evidence>
<dbReference type="Proteomes" id="UP001291623">
    <property type="component" value="Unassembled WGS sequence"/>
</dbReference>
<comment type="caution">
    <text evidence="1">The sequence shown here is derived from an EMBL/GenBank/DDBJ whole genome shotgun (WGS) entry which is preliminary data.</text>
</comment>
<dbReference type="EMBL" id="JAVYJV010000002">
    <property type="protein sequence ID" value="KAK4377132.1"/>
    <property type="molecule type" value="Genomic_DNA"/>
</dbReference>
<reference evidence="1" key="1">
    <citation type="submission" date="2023-12" db="EMBL/GenBank/DDBJ databases">
        <title>Genome assembly of Anisodus tanguticus.</title>
        <authorList>
            <person name="Wang Y.-J."/>
        </authorList>
    </citation>
    <scope>NUCLEOTIDE SEQUENCE</scope>
    <source>
        <strain evidence="1">KB-2021</strain>
        <tissue evidence="1">Leaf</tissue>
    </source>
</reference>
<proteinExistence type="predicted"/>
<keyword evidence="2" id="KW-1185">Reference proteome</keyword>
<protein>
    <submittedName>
        <fullName evidence="1">Uncharacterized protein</fullName>
    </submittedName>
</protein>